<feature type="region of interest" description="Disordered" evidence="1">
    <location>
        <begin position="191"/>
        <end position="232"/>
    </location>
</feature>
<reference evidence="3 4" key="1">
    <citation type="submission" date="2018-03" db="EMBL/GenBank/DDBJ databases">
        <title>Genome sequencing of Melaminivora sp.</title>
        <authorList>
            <person name="Kim S.-J."/>
            <person name="Heo J."/>
            <person name="Ahn J.-H."/>
            <person name="Kwon S.-W."/>
        </authorList>
    </citation>
    <scope>NUCLEOTIDE SEQUENCE [LARGE SCALE GENOMIC DNA]</scope>
    <source>
        <strain evidence="3 4">SC2-9</strain>
    </source>
</reference>
<dbReference type="RefSeq" id="WP_106684277.1">
    <property type="nucleotide sequence ID" value="NZ_CP027667.1"/>
</dbReference>
<feature type="compositionally biased region" description="Basic and acidic residues" evidence="1">
    <location>
        <begin position="60"/>
        <end position="82"/>
    </location>
</feature>
<evidence type="ECO:0000313" key="4">
    <source>
        <dbReference type="Proteomes" id="UP000237925"/>
    </source>
</evidence>
<gene>
    <name evidence="3" type="ORF">C6568_11735</name>
</gene>
<dbReference type="AlphaFoldDB" id="A0A2R3QDJ4"/>
<proteinExistence type="predicted"/>
<feature type="region of interest" description="Disordered" evidence="1">
    <location>
        <begin position="60"/>
        <end position="107"/>
    </location>
</feature>
<sequence length="605" mass="64925">MSKEETPPDTPASSARGLLSKMVRFVRHPTVNWSELDSMDEERESQYSRQMLKEMIERKRRNDFVRRREFDQLRKLRDREGVRAQPPEDPSARTSFFQTSTSSPDDRADTLRKIDEIEAQMSHQWWKGKTTPAAIAAAAAAGAPAQAQASPARPGQQPSPAAQAMAAALADSPFAKGEHARAFAPTAPLTLPAAPDGAPTGASMPLVPPPLPEAAATPQRPAAAPPPSETAPPFVHAPELEEAAIRFASADYAGAESALREVLARQESAGDERTDEAVRTVWLTLFDLFRATGQPEPFDALAIDYAARFHRTAPLWFSLPQQLGLSMLEPAPAQPGAAQRELSWNAPTLLAVQSVATLQASLARAAQPWTLSWSRLADIEPPAVPLLADLVERLADEPAQLRLVGVPALQAVLQAHTPSGDRARDPQWWRLRMALLRLMGQPDEFELVALDYCVTYEVSPPSWAAPRCGFSGDAGMPPEAHGSAAAGNGGPDSLLASTLNSGFALSQPPGGEDGPVPSLVGHIEGDASAALQSLQELLRPGIPLQIACDQLIRIDFAAGGGVLNWAASQQAAGAQLEFRNLHRLAAVFFNVIGINEHARVLPRAD</sequence>
<evidence type="ECO:0000259" key="2">
    <source>
        <dbReference type="Pfam" id="PF13466"/>
    </source>
</evidence>
<feature type="domain" description="MlaB-like STAS" evidence="2">
    <location>
        <begin position="526"/>
        <end position="594"/>
    </location>
</feature>
<feature type="compositionally biased region" description="Low complexity" evidence="1">
    <location>
        <begin position="191"/>
        <end position="202"/>
    </location>
</feature>
<feature type="compositionally biased region" description="Polar residues" evidence="1">
    <location>
        <begin position="92"/>
        <end position="103"/>
    </location>
</feature>
<protein>
    <recommendedName>
        <fullName evidence="2">MlaB-like STAS domain-containing protein</fullName>
    </recommendedName>
</protein>
<evidence type="ECO:0000313" key="3">
    <source>
        <dbReference type="EMBL" id="AVO49848.1"/>
    </source>
</evidence>
<feature type="compositionally biased region" description="Low complexity" evidence="1">
    <location>
        <begin position="213"/>
        <end position="222"/>
    </location>
</feature>
<dbReference type="Pfam" id="PF13466">
    <property type="entry name" value="STAS_2"/>
    <property type="match status" value="1"/>
</dbReference>
<dbReference type="KEGG" id="mela:C6568_11735"/>
<dbReference type="OrthoDB" id="5298269at2"/>
<evidence type="ECO:0000256" key="1">
    <source>
        <dbReference type="SAM" id="MobiDB-lite"/>
    </source>
</evidence>
<keyword evidence="4" id="KW-1185">Reference proteome</keyword>
<accession>A0A2R3QDJ4</accession>
<organism evidence="3 4">
    <name type="scientific">Melaminivora suipulveris</name>
    <dbReference type="NCBI Taxonomy" id="2109913"/>
    <lineage>
        <taxon>Bacteria</taxon>
        <taxon>Pseudomonadati</taxon>
        <taxon>Pseudomonadota</taxon>
        <taxon>Betaproteobacteria</taxon>
        <taxon>Burkholderiales</taxon>
        <taxon>Comamonadaceae</taxon>
        <taxon>Melaminivora</taxon>
    </lineage>
</organism>
<dbReference type="Proteomes" id="UP000237925">
    <property type="component" value="Chromosome"/>
</dbReference>
<dbReference type="EMBL" id="CP027667">
    <property type="protein sequence ID" value="AVO49848.1"/>
    <property type="molecule type" value="Genomic_DNA"/>
</dbReference>
<dbReference type="InterPro" id="IPR058548">
    <property type="entry name" value="MlaB-like_STAS"/>
</dbReference>
<name>A0A2R3QDJ4_9BURK</name>